<evidence type="ECO:0000313" key="7">
    <source>
        <dbReference type="Proteomes" id="UP000515349"/>
    </source>
</evidence>
<evidence type="ECO:0000313" key="8">
    <source>
        <dbReference type="Proteomes" id="UP000539710"/>
    </source>
</evidence>
<gene>
    <name evidence="6" type="ORF">H1R16_00475</name>
    <name evidence="5" type="ORF">H2507_02795</name>
</gene>
<dbReference type="EMBL" id="CP059472">
    <property type="protein sequence ID" value="QMS98523.1"/>
    <property type="molecule type" value="Genomic_DNA"/>
</dbReference>
<feature type="domain" description="HTH araC/xylS-type" evidence="4">
    <location>
        <begin position="168"/>
        <end position="266"/>
    </location>
</feature>
<reference evidence="5" key="3">
    <citation type="submission" date="2020-07" db="EMBL/GenBank/DDBJ databases">
        <authorList>
            <person name="Yang C."/>
        </authorList>
    </citation>
    <scope>NUCLEOTIDE SEQUENCE</scope>
    <source>
        <strain evidence="5">Cx-624</strain>
    </source>
</reference>
<evidence type="ECO:0000256" key="1">
    <source>
        <dbReference type="ARBA" id="ARBA00023015"/>
    </source>
</evidence>
<evidence type="ECO:0000256" key="2">
    <source>
        <dbReference type="ARBA" id="ARBA00023125"/>
    </source>
</evidence>
<dbReference type="InterPro" id="IPR018060">
    <property type="entry name" value="HTH_AraC"/>
</dbReference>
<protein>
    <submittedName>
        <fullName evidence="6">AraC family transcriptional regulator</fullName>
    </submittedName>
</protein>
<dbReference type="Proteomes" id="UP000539710">
    <property type="component" value="Unassembled WGS sequence"/>
</dbReference>
<dbReference type="EMBL" id="JACEUX010000001">
    <property type="protein sequence ID" value="MBA5246087.1"/>
    <property type="molecule type" value="Genomic_DNA"/>
</dbReference>
<keyword evidence="1" id="KW-0805">Transcription regulation</keyword>
<dbReference type="SUPFAM" id="SSF46689">
    <property type="entry name" value="Homeodomain-like"/>
    <property type="match status" value="1"/>
</dbReference>
<accession>A0A7D7QF75</accession>
<dbReference type="KEGG" id="cbau:H1R16_00475"/>
<dbReference type="Gene3D" id="1.10.10.60">
    <property type="entry name" value="Homeodomain-like"/>
    <property type="match status" value="1"/>
</dbReference>
<dbReference type="Pfam" id="PF12833">
    <property type="entry name" value="HTH_18"/>
    <property type="match status" value="1"/>
</dbReference>
<dbReference type="AlphaFoldDB" id="A0A7D7QF75"/>
<dbReference type="PRINTS" id="PR00032">
    <property type="entry name" value="HTHARAC"/>
</dbReference>
<dbReference type="PANTHER" id="PTHR43280:SF32">
    <property type="entry name" value="TRANSCRIPTIONAL REGULATORY PROTEIN"/>
    <property type="match status" value="1"/>
</dbReference>
<dbReference type="PANTHER" id="PTHR43280">
    <property type="entry name" value="ARAC-FAMILY TRANSCRIPTIONAL REGULATOR"/>
    <property type="match status" value="1"/>
</dbReference>
<dbReference type="GO" id="GO:0043565">
    <property type="term" value="F:sequence-specific DNA binding"/>
    <property type="evidence" value="ECO:0007669"/>
    <property type="project" value="InterPro"/>
</dbReference>
<proteinExistence type="predicted"/>
<reference evidence="6 7" key="1">
    <citation type="submission" date="2020-07" db="EMBL/GenBank/DDBJ databases">
        <title>Chryseobacterium sp.cx-624.</title>
        <authorList>
            <person name="Yang C."/>
        </authorList>
    </citation>
    <scope>NUCLEOTIDE SEQUENCE [LARGE SCALE GENOMIC DNA]</scope>
    <source>
        <strain evidence="6">Cx-624</strain>
        <strain evidence="7">cx-624</strain>
    </source>
</reference>
<dbReference type="GO" id="GO:0003700">
    <property type="term" value="F:DNA-binding transcription factor activity"/>
    <property type="evidence" value="ECO:0007669"/>
    <property type="project" value="InterPro"/>
</dbReference>
<dbReference type="InterPro" id="IPR020449">
    <property type="entry name" value="Tscrpt_reg_AraC-type_HTH"/>
</dbReference>
<organism evidence="6 7">
    <name type="scientific">Marnyiella aurantia</name>
    <dbReference type="NCBI Taxonomy" id="2758037"/>
    <lineage>
        <taxon>Bacteria</taxon>
        <taxon>Pseudomonadati</taxon>
        <taxon>Bacteroidota</taxon>
        <taxon>Flavobacteriia</taxon>
        <taxon>Flavobacteriales</taxon>
        <taxon>Weeksellaceae</taxon>
        <taxon>Marnyiella</taxon>
    </lineage>
</organism>
<keyword evidence="3" id="KW-0804">Transcription</keyword>
<dbReference type="Proteomes" id="UP000515349">
    <property type="component" value="Chromosome"/>
</dbReference>
<evidence type="ECO:0000313" key="5">
    <source>
        <dbReference type="EMBL" id="MBA5246087.1"/>
    </source>
</evidence>
<evidence type="ECO:0000313" key="6">
    <source>
        <dbReference type="EMBL" id="QMS98523.1"/>
    </source>
</evidence>
<dbReference type="InterPro" id="IPR009057">
    <property type="entry name" value="Homeodomain-like_sf"/>
</dbReference>
<evidence type="ECO:0000256" key="3">
    <source>
        <dbReference type="ARBA" id="ARBA00023163"/>
    </source>
</evidence>
<evidence type="ECO:0000259" key="4">
    <source>
        <dbReference type="PROSITE" id="PS01124"/>
    </source>
</evidence>
<dbReference type="SMART" id="SM00342">
    <property type="entry name" value="HTH_ARAC"/>
    <property type="match status" value="1"/>
</dbReference>
<reference evidence="8" key="2">
    <citation type="submission" date="2020-07" db="EMBL/GenBank/DDBJ databases">
        <title>Flavobacterium sp. xlx-214.</title>
        <authorList>
            <person name="Yang C."/>
        </authorList>
    </citation>
    <scope>NUCLEOTIDE SEQUENCE [LARGE SCALE GENOMIC DNA]</scope>
    <source>
        <strain evidence="8">CX-624</strain>
    </source>
</reference>
<keyword evidence="2" id="KW-0238">DNA-binding</keyword>
<name>A0A7D7QF75_9FLAO</name>
<sequence>MRTSFFNVETISSNKLKTSLSDAMYHIFLFEGIGKICVDFVQYDFSGKTVFFCSPFQNIQLESADSFPVEMLSFHGDFYCIEFHKKEVACNGLLFNNIYLFPHFTLDEQTFGEISDYFAKISNINPREEFSGAVLRSWLQLILAICSKVKVQYLPSEQFVQSDLNELKDFQNLVDQHFLSEKGPAFYAGLLNLSPNALSKKIKSQFNKTPSRIIQERVILEAKKQIHLTRKSMKEIAAELNFEDEFYFSKYFKKHTGVSPTQFREETGISIVADLYK</sequence>
<dbReference type="PROSITE" id="PS01124">
    <property type="entry name" value="HTH_ARAC_FAMILY_2"/>
    <property type="match status" value="1"/>
</dbReference>
<dbReference type="RefSeq" id="WP_181886189.1">
    <property type="nucleotide sequence ID" value="NZ_CP059472.1"/>
</dbReference>
<keyword evidence="8" id="KW-1185">Reference proteome</keyword>